<reference evidence="5 6" key="1">
    <citation type="submission" date="2023-02" db="EMBL/GenBank/DDBJ databases">
        <title>LHISI_Scaffold_Assembly.</title>
        <authorList>
            <person name="Stuart O.P."/>
            <person name="Cleave R."/>
            <person name="Magrath M.J.L."/>
            <person name="Mikheyev A.S."/>
        </authorList>
    </citation>
    <scope>NUCLEOTIDE SEQUENCE [LARGE SCALE GENOMIC DNA]</scope>
    <source>
        <strain evidence="5">Daus_M_001</strain>
        <tissue evidence="5">Leg muscle</tissue>
    </source>
</reference>
<comment type="caution">
    <text evidence="5">The sequence shown here is derived from an EMBL/GenBank/DDBJ whole genome shotgun (WGS) entry which is preliminary data.</text>
</comment>
<dbReference type="EMBL" id="JARBHB010000005">
    <property type="protein sequence ID" value="KAJ8884288.1"/>
    <property type="molecule type" value="Genomic_DNA"/>
</dbReference>
<evidence type="ECO:0000313" key="5">
    <source>
        <dbReference type="EMBL" id="KAJ8884288.1"/>
    </source>
</evidence>
<dbReference type="Gene3D" id="1.25.40.180">
    <property type="match status" value="1"/>
</dbReference>
<keyword evidence="2" id="KW-0238">DNA-binding</keyword>
<feature type="domain" description="HTH CENPB-type" evidence="4">
    <location>
        <begin position="19"/>
        <end position="86"/>
    </location>
</feature>
<evidence type="ECO:0000256" key="1">
    <source>
        <dbReference type="ARBA" id="ARBA00004123"/>
    </source>
</evidence>
<proteinExistence type="predicted"/>
<dbReference type="Gene3D" id="1.10.10.60">
    <property type="entry name" value="Homeodomain-like"/>
    <property type="match status" value="1"/>
</dbReference>
<dbReference type="SUPFAM" id="SSF48371">
    <property type="entry name" value="ARM repeat"/>
    <property type="match status" value="1"/>
</dbReference>
<dbReference type="Pfam" id="PF03184">
    <property type="entry name" value="DDE_1"/>
    <property type="match status" value="1"/>
</dbReference>
<dbReference type="InterPro" id="IPR004875">
    <property type="entry name" value="DDE_SF_endonuclease_dom"/>
</dbReference>
<evidence type="ECO:0000259" key="4">
    <source>
        <dbReference type="PROSITE" id="PS51253"/>
    </source>
</evidence>
<dbReference type="PROSITE" id="PS51253">
    <property type="entry name" value="HTH_CENPB"/>
    <property type="match status" value="1"/>
</dbReference>
<dbReference type="SMART" id="SM00674">
    <property type="entry name" value="CENPB"/>
    <property type="match status" value="1"/>
</dbReference>
<protein>
    <recommendedName>
        <fullName evidence="4">HTH CENPB-type domain-containing protein</fullName>
    </recommendedName>
</protein>
<dbReference type="Proteomes" id="UP001159363">
    <property type="component" value="Chromosome 4"/>
</dbReference>
<keyword evidence="6" id="KW-1185">Reference proteome</keyword>
<gene>
    <name evidence="5" type="ORF">PR048_016145</name>
</gene>
<evidence type="ECO:0000256" key="2">
    <source>
        <dbReference type="ARBA" id="ARBA00023125"/>
    </source>
</evidence>
<evidence type="ECO:0000313" key="6">
    <source>
        <dbReference type="Proteomes" id="UP001159363"/>
    </source>
</evidence>
<accession>A0ABQ9HK26</accession>
<name>A0ABQ9HK26_9NEOP</name>
<evidence type="ECO:0000256" key="3">
    <source>
        <dbReference type="SAM" id="MobiDB-lite"/>
    </source>
</evidence>
<organism evidence="5 6">
    <name type="scientific">Dryococelus australis</name>
    <dbReference type="NCBI Taxonomy" id="614101"/>
    <lineage>
        <taxon>Eukaryota</taxon>
        <taxon>Metazoa</taxon>
        <taxon>Ecdysozoa</taxon>
        <taxon>Arthropoda</taxon>
        <taxon>Hexapoda</taxon>
        <taxon>Insecta</taxon>
        <taxon>Pterygota</taxon>
        <taxon>Neoptera</taxon>
        <taxon>Polyneoptera</taxon>
        <taxon>Phasmatodea</taxon>
        <taxon>Verophasmatodea</taxon>
        <taxon>Anareolatae</taxon>
        <taxon>Phasmatidae</taxon>
        <taxon>Eurycanthinae</taxon>
        <taxon>Dryococelus</taxon>
    </lineage>
</organism>
<feature type="compositionally biased region" description="Acidic residues" evidence="3">
    <location>
        <begin position="299"/>
        <end position="314"/>
    </location>
</feature>
<dbReference type="InterPro" id="IPR006600">
    <property type="entry name" value="HTH_CenpB_DNA-bd_dom"/>
</dbReference>
<dbReference type="PANTHER" id="PTHR19303">
    <property type="entry name" value="TRANSPOSON"/>
    <property type="match status" value="1"/>
</dbReference>
<dbReference type="SUPFAM" id="SSF46689">
    <property type="entry name" value="Homeodomain-like"/>
    <property type="match status" value="1"/>
</dbReference>
<feature type="region of interest" description="Disordered" evidence="3">
    <location>
        <begin position="288"/>
        <end position="316"/>
    </location>
</feature>
<dbReference type="InterPro" id="IPR050863">
    <property type="entry name" value="CenT-Element_Derived"/>
</dbReference>
<dbReference type="PANTHER" id="PTHR19303:SF73">
    <property type="entry name" value="PROTEIN PDC2"/>
    <property type="match status" value="1"/>
</dbReference>
<sequence>MIQKNKTKIIDAFEKNGSRIKQLHKPERSDVDEVLLKWFKQQRSDNIPLLMVKAEALTEKLKDEEFMSSVGWIDRFKLHHNITFGTVSGEAQGVSTKTTTEWLSTVWPSICEGYADKDVFNGEKCDGGKLSKEQIAALVCANADGSKKRKLFVIGKLFKAELRSWDRELQTWKRKIILLVDNCPVHPVLQNLENIKLVFLLANTTSILQPMNQGVIRSLKCRYHKLIILRIVESIEKKQDYTNCFLHAGILSTQGLNGTENEDVTNNDDDLPLTEWLRKVNCNELDENSVSEVKKDRTEEDAEEEDEEGGEECSEVAAPTVSDALEAIRVVNLFYESRGGSSEITTKMMDVECNLESMYWASDRKQMKITDYCTRISAHFLEFSVQAHEILALEILTLLVETPTDDSVEVAIAFLKECGMKLLEVSNKGITAIFEMLRNILHEGHLDKRAAVAEWLDCSPPIKTNWVQSPAGSLPDFLLWESCWMMLLVSGFSQGSPISPRLIIPALLHTHLASPSLALKT</sequence>
<comment type="subcellular location">
    <subcellularLocation>
        <location evidence="1">Nucleus</location>
    </subcellularLocation>
</comment>
<dbReference type="InterPro" id="IPR009057">
    <property type="entry name" value="Homeodomain-like_sf"/>
</dbReference>
<dbReference type="Pfam" id="PF03221">
    <property type="entry name" value="HTH_Tnp_Tc5"/>
    <property type="match status" value="1"/>
</dbReference>
<dbReference type="InterPro" id="IPR016024">
    <property type="entry name" value="ARM-type_fold"/>
</dbReference>